<evidence type="ECO:0000313" key="2">
    <source>
        <dbReference type="Proteomes" id="UP001291309"/>
    </source>
</evidence>
<name>A0ABU5GWL0_9BACT</name>
<gene>
    <name evidence="1" type="ORF">SYV04_01720</name>
</gene>
<dbReference type="Proteomes" id="UP001291309">
    <property type="component" value="Unassembled WGS sequence"/>
</dbReference>
<sequence length="472" mass="52572">MFFSSSKRRVSSSSFVHGRLPIVLGSEKNLLDLKRLIERHGRQRVVLLGDMFEQLLDSSVLEGLEMAEAENTSVMQLPANVKQHISSLPQNTQSSFLVYYEESNTCDLVVGWESFAQVRLIEGKYLLDCLGTNKRKFYTLRVTAQGGVFTWEGAMKPDGIIDSDYQVYDILKKAPVQRILTYGTSNCSLGVTYSVSELEQGKPDVIIFTHLDSDSVVPLKTLLTKVHLQARELDEFCTLVTVYPIPEIFDKYAPGAIFPSMTSGKVLVLPRAQGIWALGESGAPSNCFESFCIDLSGRPHIAAIYGFNDNDTGVYATFLKGFFKAYSERTKLPLIDESSFLGSLVSSLMKKPSTTTTTTHRMDWVELLSRFRTGLYGFVTLNHLVLNQLAQAQAQKPFDMLSTGEQLELFRSFVHAIATGSINDHPSIVEPVRTAILQGHVFVTMHPLGTALFDSLGTFGCTLAEFRKHFIQ</sequence>
<keyword evidence="2" id="KW-1185">Reference proteome</keyword>
<evidence type="ECO:0000313" key="1">
    <source>
        <dbReference type="EMBL" id="MDY7225074.1"/>
    </source>
</evidence>
<organism evidence="1 2">
    <name type="scientific">Hyalangium rubrum</name>
    <dbReference type="NCBI Taxonomy" id="3103134"/>
    <lineage>
        <taxon>Bacteria</taxon>
        <taxon>Pseudomonadati</taxon>
        <taxon>Myxococcota</taxon>
        <taxon>Myxococcia</taxon>
        <taxon>Myxococcales</taxon>
        <taxon>Cystobacterineae</taxon>
        <taxon>Archangiaceae</taxon>
        <taxon>Hyalangium</taxon>
    </lineage>
</organism>
<proteinExistence type="predicted"/>
<dbReference type="RefSeq" id="WP_321543794.1">
    <property type="nucleotide sequence ID" value="NZ_JAXIVS010000001.1"/>
</dbReference>
<comment type="caution">
    <text evidence="1">The sequence shown here is derived from an EMBL/GenBank/DDBJ whole genome shotgun (WGS) entry which is preliminary data.</text>
</comment>
<reference evidence="1 2" key="1">
    <citation type="submission" date="2023-12" db="EMBL/GenBank/DDBJ databases">
        <title>the genome sequence of Hyalangium sp. s54d21.</title>
        <authorList>
            <person name="Zhang X."/>
        </authorList>
    </citation>
    <scope>NUCLEOTIDE SEQUENCE [LARGE SCALE GENOMIC DNA]</scope>
    <source>
        <strain evidence="2">s54d21</strain>
    </source>
</reference>
<accession>A0ABU5GWL0</accession>
<protein>
    <submittedName>
        <fullName evidence="1">Uncharacterized protein</fullName>
    </submittedName>
</protein>
<dbReference type="EMBL" id="JAXIVS010000001">
    <property type="protein sequence ID" value="MDY7225074.1"/>
    <property type="molecule type" value="Genomic_DNA"/>
</dbReference>